<sequence>MFLLLTNQPKIEVPYSLMNAAQLKLPALKLIIRILAKSNYVSLVCGGYCGGRSKPLAFEKATVDIHKSIFWNAQGARVNAIIYIPVIDYFTVHSKDLYICAKLVGNKSKYCNRDLMSVIELSYLHNTSFNVISRANRTQARKVDRTNNGNQLIYCNYPGNHHWSWSASAFHLDYHLWTSAFPFEFWLLLIILIFTSFCTSVWLNSFGKPQLTTVLFQLVAILIGQEASGRNTVFQRKTFTIIVSLLGMIFCALYENVITSCVTAPLPAKAYENLKELLDGGYKILWFSHYSSLPYGAFERDFVTLGIPHKINSSFHEVPGTNVSIRRKSRYLSKKFAIIDDSRTADTSRIGIQMTIKKEVLTDKSIDLQCHKVKKKSRPRLLHWEIYTMNRHWLIKSLQRLEDSGLPARWDEWANWNFRINGNESMWEVVPTLQPDIIELKKFLPIIVILTSSSSLAVVTFSVEYAYNYYLSAANLYRVR</sequence>
<dbReference type="EMBL" id="CAXLJM020000022">
    <property type="protein sequence ID" value="CAL8088357.1"/>
    <property type="molecule type" value="Genomic_DNA"/>
</dbReference>
<reference evidence="2 3" key="1">
    <citation type="submission" date="2024-08" db="EMBL/GenBank/DDBJ databases">
        <authorList>
            <person name="Cucini C."/>
            <person name="Frati F."/>
        </authorList>
    </citation>
    <scope>NUCLEOTIDE SEQUENCE [LARGE SCALE GENOMIC DNA]</scope>
</reference>
<evidence type="ECO:0008006" key="4">
    <source>
        <dbReference type="Google" id="ProtNLM"/>
    </source>
</evidence>
<accession>A0ABP1QAF2</accession>
<evidence type="ECO:0000313" key="3">
    <source>
        <dbReference type="Proteomes" id="UP001642540"/>
    </source>
</evidence>
<protein>
    <recommendedName>
        <fullName evidence="4">Ionotropic glutamate receptor C-terminal domain-containing protein</fullName>
    </recommendedName>
</protein>
<keyword evidence="1" id="KW-0812">Transmembrane</keyword>
<keyword evidence="1" id="KW-0472">Membrane</keyword>
<name>A0ABP1QAF2_9HEXA</name>
<comment type="caution">
    <text evidence="2">The sequence shown here is derived from an EMBL/GenBank/DDBJ whole genome shotgun (WGS) entry which is preliminary data.</text>
</comment>
<feature type="transmembrane region" description="Helical" evidence="1">
    <location>
        <begin position="185"/>
        <end position="203"/>
    </location>
</feature>
<proteinExistence type="predicted"/>
<evidence type="ECO:0000256" key="1">
    <source>
        <dbReference type="SAM" id="Phobius"/>
    </source>
</evidence>
<gene>
    <name evidence="2" type="ORF">ODALV1_LOCUS7029</name>
</gene>
<dbReference type="Proteomes" id="UP001642540">
    <property type="component" value="Unassembled WGS sequence"/>
</dbReference>
<keyword evidence="3" id="KW-1185">Reference proteome</keyword>
<keyword evidence="1" id="KW-1133">Transmembrane helix</keyword>
<organism evidence="2 3">
    <name type="scientific">Orchesella dallaii</name>
    <dbReference type="NCBI Taxonomy" id="48710"/>
    <lineage>
        <taxon>Eukaryota</taxon>
        <taxon>Metazoa</taxon>
        <taxon>Ecdysozoa</taxon>
        <taxon>Arthropoda</taxon>
        <taxon>Hexapoda</taxon>
        <taxon>Collembola</taxon>
        <taxon>Entomobryomorpha</taxon>
        <taxon>Entomobryoidea</taxon>
        <taxon>Orchesellidae</taxon>
        <taxon>Orchesellinae</taxon>
        <taxon>Orchesella</taxon>
    </lineage>
</organism>
<feature type="transmembrane region" description="Helical" evidence="1">
    <location>
        <begin position="239"/>
        <end position="257"/>
    </location>
</feature>
<evidence type="ECO:0000313" key="2">
    <source>
        <dbReference type="EMBL" id="CAL8088357.1"/>
    </source>
</evidence>